<reference evidence="2 3" key="1">
    <citation type="submission" date="2016-10" db="EMBL/GenBank/DDBJ databases">
        <authorList>
            <person name="de Groot N.N."/>
        </authorList>
    </citation>
    <scope>NUCLEOTIDE SEQUENCE [LARGE SCALE GENOMIC DNA]</scope>
    <source>
        <strain evidence="2 3">DSM 17794</strain>
    </source>
</reference>
<keyword evidence="3" id="KW-1185">Reference proteome</keyword>
<dbReference type="AlphaFoldDB" id="A0A1I4YMA5"/>
<keyword evidence="1" id="KW-0732">Signal</keyword>
<evidence type="ECO:0000256" key="1">
    <source>
        <dbReference type="SAM" id="SignalP"/>
    </source>
</evidence>
<dbReference type="EMBL" id="FOVL01000003">
    <property type="protein sequence ID" value="SFN39151.1"/>
    <property type="molecule type" value="Genomic_DNA"/>
</dbReference>
<evidence type="ECO:0000313" key="3">
    <source>
        <dbReference type="Proteomes" id="UP000199153"/>
    </source>
</evidence>
<sequence>MKKIIVLFLMFPAFMQLQAQSEDREAHRERIKALKTAYITQELNLSTKVAEKFWPIYNDYEAKRKDLHRREHVNMDLSNPECISEDQANGMLQEYLDVEREEYVIKKELFRELRKIISAQDIIKLHKLEDEFHKKLIKEYRAKKDRDKTQEE</sequence>
<dbReference type="OrthoDB" id="675330at2"/>
<dbReference type="Proteomes" id="UP000199153">
    <property type="component" value="Unassembled WGS sequence"/>
</dbReference>
<evidence type="ECO:0008006" key="4">
    <source>
        <dbReference type="Google" id="ProtNLM"/>
    </source>
</evidence>
<name>A0A1I4YMA5_9FLAO</name>
<dbReference type="STRING" id="287099.SAMN05660413_00850"/>
<accession>A0A1I4YMA5</accession>
<feature type="signal peptide" evidence="1">
    <location>
        <begin position="1"/>
        <end position="19"/>
    </location>
</feature>
<proteinExistence type="predicted"/>
<evidence type="ECO:0000313" key="2">
    <source>
        <dbReference type="EMBL" id="SFN39151.1"/>
    </source>
</evidence>
<feature type="chain" id="PRO_5011659132" description="Sensor of ECF-type sigma factor" evidence="1">
    <location>
        <begin position="20"/>
        <end position="152"/>
    </location>
</feature>
<gene>
    <name evidence="2" type="ORF">SAMN05660413_00850</name>
</gene>
<dbReference type="RefSeq" id="WP_093406433.1">
    <property type="nucleotide sequence ID" value="NZ_FOVL01000003.1"/>
</dbReference>
<protein>
    <recommendedName>
        <fullName evidence="4">Sensor of ECF-type sigma factor</fullName>
    </recommendedName>
</protein>
<organism evidence="2 3">
    <name type="scientific">Salegentibacter flavus</name>
    <dbReference type="NCBI Taxonomy" id="287099"/>
    <lineage>
        <taxon>Bacteria</taxon>
        <taxon>Pseudomonadati</taxon>
        <taxon>Bacteroidota</taxon>
        <taxon>Flavobacteriia</taxon>
        <taxon>Flavobacteriales</taxon>
        <taxon>Flavobacteriaceae</taxon>
        <taxon>Salegentibacter</taxon>
    </lineage>
</organism>